<dbReference type="Gene3D" id="3.40.50.300">
    <property type="entry name" value="P-loop containing nucleotide triphosphate hydrolases"/>
    <property type="match status" value="1"/>
</dbReference>
<dbReference type="InterPro" id="IPR027417">
    <property type="entry name" value="P-loop_NTPase"/>
</dbReference>
<reference evidence="1 2" key="1">
    <citation type="submission" date="2016-10" db="EMBL/GenBank/DDBJ databases">
        <authorList>
            <person name="de Groot N.N."/>
        </authorList>
    </citation>
    <scope>NUCLEOTIDE SEQUENCE [LARGE SCALE GENOMIC DNA]</scope>
    <source>
        <strain evidence="1 2">DSM 9990</strain>
    </source>
</reference>
<dbReference type="STRING" id="39841.SAMN05660836_01543"/>
<evidence type="ECO:0008006" key="3">
    <source>
        <dbReference type="Google" id="ProtNLM"/>
    </source>
</evidence>
<proteinExistence type="predicted"/>
<dbReference type="EMBL" id="FOUU01000004">
    <property type="protein sequence ID" value="SFM80649.1"/>
    <property type="molecule type" value="Genomic_DNA"/>
</dbReference>
<dbReference type="RefSeq" id="WP_093394747.1">
    <property type="nucleotide sequence ID" value="NZ_FOUU01000004.1"/>
</dbReference>
<sequence length="173" mass="20306">MIRIGGALDKKNLSGKDMLKAFSKQTLGRLCIYRLTEKPIFIFANRRGGSTLVMEMIYSQPGVDYIAQPLDLWQLHPHFNRLPHPLRSKFIALKEEEEERLAKYFTDLLAGRIRLRNQWRIFDRNFSFLVNRLVVKVCNAHALIDWFNEHFDIHCLYLIRHPIATALSIINRG</sequence>
<keyword evidence="2" id="KW-1185">Reference proteome</keyword>
<evidence type="ECO:0000313" key="2">
    <source>
        <dbReference type="Proteomes" id="UP000199611"/>
    </source>
</evidence>
<evidence type="ECO:0000313" key="1">
    <source>
        <dbReference type="EMBL" id="SFM80649.1"/>
    </source>
</evidence>
<name>A0A1I4TVD6_9BACT</name>
<dbReference type="OrthoDB" id="981509at2"/>
<accession>A0A1I4TVD6</accession>
<protein>
    <recommendedName>
        <fullName evidence="3">Sulfotransferase family protein</fullName>
    </recommendedName>
</protein>
<dbReference type="SUPFAM" id="SSF52540">
    <property type="entry name" value="P-loop containing nucleoside triphosphate hydrolases"/>
    <property type="match status" value="1"/>
</dbReference>
<gene>
    <name evidence="1" type="ORF">SAMN05660836_01543</name>
</gene>
<organism evidence="1 2">
    <name type="scientific">Thermodesulforhabdus norvegica</name>
    <dbReference type="NCBI Taxonomy" id="39841"/>
    <lineage>
        <taxon>Bacteria</taxon>
        <taxon>Pseudomonadati</taxon>
        <taxon>Thermodesulfobacteriota</taxon>
        <taxon>Syntrophobacteria</taxon>
        <taxon>Syntrophobacterales</taxon>
        <taxon>Thermodesulforhabdaceae</taxon>
        <taxon>Thermodesulforhabdus</taxon>
    </lineage>
</organism>
<dbReference type="AlphaFoldDB" id="A0A1I4TVD6"/>
<dbReference type="Proteomes" id="UP000199611">
    <property type="component" value="Unassembled WGS sequence"/>
</dbReference>